<dbReference type="EC" id="2.1.1.198" evidence="6"/>
<dbReference type="InterPro" id="IPR018063">
    <property type="entry name" value="SAM_MeTrfase_RsmI_CS"/>
</dbReference>
<dbReference type="CDD" id="cd11648">
    <property type="entry name" value="RsmI"/>
    <property type="match status" value="1"/>
</dbReference>
<dbReference type="InterPro" id="IPR000878">
    <property type="entry name" value="4pyrrol_Mease"/>
</dbReference>
<keyword evidence="3 6" id="KW-0489">Methyltransferase</keyword>
<dbReference type="InterPro" id="IPR008189">
    <property type="entry name" value="rRNA_ssu_MeTfrase_I"/>
</dbReference>
<comment type="subcellular location">
    <subcellularLocation>
        <location evidence="6">Cytoplasm</location>
    </subcellularLocation>
</comment>
<dbReference type="Gene3D" id="3.30.950.10">
    <property type="entry name" value="Methyltransferase, Cobalt-precorrin-4 Transmethylase, Domain 2"/>
    <property type="match status" value="1"/>
</dbReference>
<dbReference type="InterPro" id="IPR035996">
    <property type="entry name" value="4pyrrol_Methylase_sf"/>
</dbReference>
<dbReference type="InterPro" id="IPR014777">
    <property type="entry name" value="4pyrrole_Mease_sub1"/>
</dbReference>
<dbReference type="Pfam" id="PF00590">
    <property type="entry name" value="TP_methylase"/>
    <property type="match status" value="1"/>
</dbReference>
<dbReference type="PROSITE" id="PS01296">
    <property type="entry name" value="RSMI"/>
    <property type="match status" value="1"/>
</dbReference>
<evidence type="ECO:0000256" key="4">
    <source>
        <dbReference type="ARBA" id="ARBA00022679"/>
    </source>
</evidence>
<keyword evidence="4 6" id="KW-0808">Transferase</keyword>
<dbReference type="FunFam" id="3.30.950.10:FF:000002">
    <property type="entry name" value="Ribosomal RNA small subunit methyltransferase I"/>
    <property type="match status" value="1"/>
</dbReference>
<evidence type="ECO:0000256" key="6">
    <source>
        <dbReference type="HAMAP-Rule" id="MF_01877"/>
    </source>
</evidence>
<proteinExistence type="inferred from homology"/>
<dbReference type="FunFam" id="3.40.1010.10:FF:000007">
    <property type="entry name" value="Ribosomal RNA small subunit methyltransferase I"/>
    <property type="match status" value="1"/>
</dbReference>
<dbReference type="PIRSF" id="PIRSF005917">
    <property type="entry name" value="MTase_YraL"/>
    <property type="match status" value="1"/>
</dbReference>
<accession>A0A537LBE8</accession>
<name>A0A537LBE8_9BACT</name>
<reference evidence="9 10" key="1">
    <citation type="journal article" date="2019" name="Nat. Microbiol.">
        <title>Mediterranean grassland soil C-N compound turnover is dependent on rainfall and depth, and is mediated by genomically divergent microorganisms.</title>
        <authorList>
            <person name="Diamond S."/>
            <person name="Andeer P.F."/>
            <person name="Li Z."/>
            <person name="Crits-Christoph A."/>
            <person name="Burstein D."/>
            <person name="Anantharaman K."/>
            <person name="Lane K.R."/>
            <person name="Thomas B.C."/>
            <person name="Pan C."/>
            <person name="Northen T.R."/>
            <person name="Banfield J.F."/>
        </authorList>
    </citation>
    <scope>NUCLEOTIDE SEQUENCE [LARGE SCALE GENOMIC DNA]</scope>
    <source>
        <strain evidence="9">NP_4</strain>
    </source>
</reference>
<gene>
    <name evidence="6 9" type="primary">rsmI</name>
    <name evidence="9" type="ORF">E6H01_03250</name>
</gene>
<keyword evidence="1 6" id="KW-0963">Cytoplasm</keyword>
<evidence type="ECO:0000256" key="5">
    <source>
        <dbReference type="ARBA" id="ARBA00022691"/>
    </source>
</evidence>
<dbReference type="Proteomes" id="UP000319353">
    <property type="component" value="Unassembled WGS sequence"/>
</dbReference>
<evidence type="ECO:0000259" key="7">
    <source>
        <dbReference type="Pfam" id="PF00590"/>
    </source>
</evidence>
<dbReference type="EMBL" id="VBAL01000028">
    <property type="protein sequence ID" value="TMJ05343.1"/>
    <property type="molecule type" value="Genomic_DNA"/>
</dbReference>
<evidence type="ECO:0000313" key="9">
    <source>
        <dbReference type="EMBL" id="TMJ05343.1"/>
    </source>
</evidence>
<comment type="catalytic activity">
    <reaction evidence="6">
        <text>cytidine(1402) in 16S rRNA + S-adenosyl-L-methionine = 2'-O-methylcytidine(1402) in 16S rRNA + S-adenosyl-L-homocysteine + H(+)</text>
        <dbReference type="Rhea" id="RHEA:42924"/>
        <dbReference type="Rhea" id="RHEA-COMP:10285"/>
        <dbReference type="Rhea" id="RHEA-COMP:10286"/>
        <dbReference type="ChEBI" id="CHEBI:15378"/>
        <dbReference type="ChEBI" id="CHEBI:57856"/>
        <dbReference type="ChEBI" id="CHEBI:59789"/>
        <dbReference type="ChEBI" id="CHEBI:74495"/>
        <dbReference type="ChEBI" id="CHEBI:82748"/>
        <dbReference type="EC" id="2.1.1.198"/>
    </reaction>
</comment>
<dbReference type="Pfam" id="PF23016">
    <property type="entry name" value="RsmI_C"/>
    <property type="match status" value="1"/>
</dbReference>
<evidence type="ECO:0000313" key="10">
    <source>
        <dbReference type="Proteomes" id="UP000319353"/>
    </source>
</evidence>
<organism evidence="9 10">
    <name type="scientific">Candidatus Segetimicrobium genomatis</name>
    <dbReference type="NCBI Taxonomy" id="2569760"/>
    <lineage>
        <taxon>Bacteria</taxon>
        <taxon>Bacillati</taxon>
        <taxon>Candidatus Sysuimicrobiota</taxon>
        <taxon>Candidatus Sysuimicrobiia</taxon>
        <taxon>Candidatus Sysuimicrobiales</taxon>
        <taxon>Candidatus Segetimicrobiaceae</taxon>
        <taxon>Candidatus Segetimicrobium</taxon>
    </lineage>
</organism>
<dbReference type="NCBIfam" id="TIGR00096">
    <property type="entry name" value="16S rRNA (cytidine(1402)-2'-O)-methyltransferase"/>
    <property type="match status" value="1"/>
</dbReference>
<evidence type="ECO:0000256" key="1">
    <source>
        <dbReference type="ARBA" id="ARBA00022490"/>
    </source>
</evidence>
<feature type="domain" description="Tetrapyrrole methylase" evidence="7">
    <location>
        <begin position="5"/>
        <end position="204"/>
    </location>
</feature>
<dbReference type="GO" id="GO:0005737">
    <property type="term" value="C:cytoplasm"/>
    <property type="evidence" value="ECO:0007669"/>
    <property type="project" value="UniProtKB-SubCell"/>
</dbReference>
<comment type="caution">
    <text evidence="9">The sequence shown here is derived from an EMBL/GenBank/DDBJ whole genome shotgun (WGS) entry which is preliminary data.</text>
</comment>
<dbReference type="SUPFAM" id="SSF53790">
    <property type="entry name" value="Tetrapyrrole methylase"/>
    <property type="match status" value="1"/>
</dbReference>
<evidence type="ECO:0000256" key="3">
    <source>
        <dbReference type="ARBA" id="ARBA00022603"/>
    </source>
</evidence>
<dbReference type="PANTHER" id="PTHR46111:SF1">
    <property type="entry name" value="RIBOSOMAL RNA SMALL SUBUNIT METHYLTRANSFERASE I"/>
    <property type="match status" value="1"/>
</dbReference>
<dbReference type="Gene3D" id="3.40.1010.10">
    <property type="entry name" value="Cobalt-precorrin-4 Transmethylase, Domain 1"/>
    <property type="match status" value="1"/>
</dbReference>
<dbReference type="GO" id="GO:0070677">
    <property type="term" value="F:rRNA (cytosine-2'-O-)-methyltransferase activity"/>
    <property type="evidence" value="ECO:0007669"/>
    <property type="project" value="UniProtKB-UniRule"/>
</dbReference>
<comment type="function">
    <text evidence="6">Catalyzes the 2'-O-methylation of the ribose of cytidine 1402 (C1402) in 16S rRNA.</text>
</comment>
<dbReference type="AlphaFoldDB" id="A0A537LBE8"/>
<keyword evidence="5 6" id="KW-0949">S-adenosyl-L-methionine</keyword>
<evidence type="ECO:0000256" key="2">
    <source>
        <dbReference type="ARBA" id="ARBA00022552"/>
    </source>
</evidence>
<feature type="domain" description="RsmI HTH" evidence="8">
    <location>
        <begin position="242"/>
        <end position="279"/>
    </location>
</feature>
<sequence length="287" mass="31181">MTTGTLYVVATPIGNLEDLSIRAARILREVDVIACEDTRHTRLLLQRYGITTPMVSYHEHNEPARAQELLRRLETGESAALVSDAGTPVLSDPGFSLVRQAIAGGIPVVPLPGPSAITAALSVAGLPTDRFVFLGFLPRKAGERRRALEEVASIPWTLVLFETPHRIAQALRDLHTILGDRQVAVMRELTKKFEEVVRGTVSQVADRMQQTPPRGELTLVVAGAEAVRGGEAASVPVGEPAAHLRALVSSGTPVKEAIRQVAQAHQLRRRAVYEMALVLQGKRRRGK</sequence>
<evidence type="ECO:0000259" key="8">
    <source>
        <dbReference type="Pfam" id="PF23016"/>
    </source>
</evidence>
<comment type="similarity">
    <text evidence="6">Belongs to the methyltransferase superfamily. RsmI family.</text>
</comment>
<protein>
    <recommendedName>
        <fullName evidence="6">Ribosomal RNA small subunit methyltransferase I</fullName>
        <ecNumber evidence="6">2.1.1.198</ecNumber>
    </recommendedName>
    <alternativeName>
        <fullName evidence="6">16S rRNA 2'-O-ribose C1402 methyltransferase</fullName>
    </alternativeName>
    <alternativeName>
        <fullName evidence="6">rRNA (cytidine-2'-O-)-methyltransferase RsmI</fullName>
    </alternativeName>
</protein>
<dbReference type="InterPro" id="IPR053910">
    <property type="entry name" value="RsmI_HTH"/>
</dbReference>
<dbReference type="InterPro" id="IPR014776">
    <property type="entry name" value="4pyrrole_Mease_sub2"/>
</dbReference>
<dbReference type="HAMAP" id="MF_01877">
    <property type="entry name" value="16SrRNA_methyltr_I"/>
    <property type="match status" value="1"/>
</dbReference>
<keyword evidence="2 6" id="KW-0698">rRNA processing</keyword>
<dbReference type="PANTHER" id="PTHR46111">
    <property type="entry name" value="RIBOSOMAL RNA SMALL SUBUNIT METHYLTRANSFERASE I"/>
    <property type="match status" value="1"/>
</dbReference>